<dbReference type="PANTHER" id="PTHR43391:SF86">
    <property type="entry name" value="SHORT-CHAIN DEHYDROGENASE_REDUCTASE FAMILY PROTEIN"/>
    <property type="match status" value="1"/>
</dbReference>
<feature type="domain" description="Ketoreductase" evidence="4">
    <location>
        <begin position="2"/>
        <end position="186"/>
    </location>
</feature>
<dbReference type="InterPro" id="IPR002347">
    <property type="entry name" value="SDR_fam"/>
</dbReference>
<proteinExistence type="inferred from homology"/>
<dbReference type="SUPFAM" id="SSF51735">
    <property type="entry name" value="NAD(P)-binding Rossmann-fold domains"/>
    <property type="match status" value="1"/>
</dbReference>
<dbReference type="Pfam" id="PF00106">
    <property type="entry name" value="adh_short"/>
    <property type="match status" value="1"/>
</dbReference>
<dbReference type="PANTHER" id="PTHR43391">
    <property type="entry name" value="RETINOL DEHYDROGENASE-RELATED"/>
    <property type="match status" value="1"/>
</dbReference>
<reference evidence="5 6" key="1">
    <citation type="submission" date="2017-01" db="EMBL/GenBank/DDBJ databases">
        <title>Genome Analysis of Deinococcus marmoris KOPRI26562.</title>
        <authorList>
            <person name="Kim J.H."/>
            <person name="Oh H.-M."/>
        </authorList>
    </citation>
    <scope>NUCLEOTIDE SEQUENCE [LARGE SCALE GENOMIC DNA]</scope>
    <source>
        <strain evidence="5 6">KOPRI26562</strain>
    </source>
</reference>
<dbReference type="CDD" id="cd05374">
    <property type="entry name" value="17beta-HSD-like_SDR_c"/>
    <property type="match status" value="1"/>
</dbReference>
<dbReference type="FunFam" id="3.40.50.720:FF:000084">
    <property type="entry name" value="Short-chain dehydrogenase reductase"/>
    <property type="match status" value="1"/>
</dbReference>
<organism evidence="5 6">
    <name type="scientific">Deinococcus marmoris</name>
    <dbReference type="NCBI Taxonomy" id="249408"/>
    <lineage>
        <taxon>Bacteria</taxon>
        <taxon>Thermotogati</taxon>
        <taxon>Deinococcota</taxon>
        <taxon>Deinococci</taxon>
        <taxon>Deinococcales</taxon>
        <taxon>Deinococcaceae</taxon>
        <taxon>Deinococcus</taxon>
    </lineage>
</organism>
<dbReference type="PRINTS" id="PR00080">
    <property type="entry name" value="SDRFAMILY"/>
</dbReference>
<dbReference type="Gene3D" id="3.40.50.720">
    <property type="entry name" value="NAD(P)-binding Rossmann-like Domain"/>
    <property type="match status" value="1"/>
</dbReference>
<dbReference type="InterPro" id="IPR057326">
    <property type="entry name" value="KR_dom"/>
</dbReference>
<evidence type="ECO:0000259" key="4">
    <source>
        <dbReference type="SMART" id="SM00822"/>
    </source>
</evidence>
<dbReference type="STRING" id="249408.BOO71_0009664"/>
<accession>A0A1U7NW90</accession>
<evidence type="ECO:0000256" key="1">
    <source>
        <dbReference type="ARBA" id="ARBA00006484"/>
    </source>
</evidence>
<dbReference type="GO" id="GO:0016491">
    <property type="term" value="F:oxidoreductase activity"/>
    <property type="evidence" value="ECO:0007669"/>
    <property type="project" value="UniProtKB-KW"/>
</dbReference>
<sequence length="279" mass="29651">MTTVLITGTSSGIGLAAALAFARQGAHVYATMRDTDKADPLRQATALENLTIDILPLDVQDRASIEQVIATILERHGQLDILVNNAGAGFVGTIEQTSVEDARRVMDVNFFGTWQVTQAALPAMREAGSGRIITLSSIGGLIGQPFNDAYCAAKFAVEGMMESLAPVMRLFGVHVSLIEPGAVRTEFVTNVGRSEAENAGPYDSMLAAYMGGMDAVYAAGQTAEQVAEVIVQVANESQPQLRYQTSAGIRELTARKYVDPTGESVLAITGARLKRPSSQ</sequence>
<keyword evidence="6" id="KW-1185">Reference proteome</keyword>
<dbReference type="OrthoDB" id="9775296at2"/>
<comment type="caution">
    <text evidence="5">The sequence shown here is derived from an EMBL/GenBank/DDBJ whole genome shotgun (WGS) entry which is preliminary data.</text>
</comment>
<dbReference type="PROSITE" id="PS00061">
    <property type="entry name" value="ADH_SHORT"/>
    <property type="match status" value="1"/>
</dbReference>
<evidence type="ECO:0000313" key="5">
    <source>
        <dbReference type="EMBL" id="OLV17167.1"/>
    </source>
</evidence>
<comment type="similarity">
    <text evidence="1 3">Belongs to the short-chain dehydrogenases/reductases (SDR) family.</text>
</comment>
<dbReference type="RefSeq" id="WP_075834173.1">
    <property type="nucleotide sequence ID" value="NZ_MSTI01000112.1"/>
</dbReference>
<keyword evidence="2" id="KW-0560">Oxidoreductase</keyword>
<dbReference type="EMBL" id="MSTI01000112">
    <property type="protein sequence ID" value="OLV17167.1"/>
    <property type="molecule type" value="Genomic_DNA"/>
</dbReference>
<dbReference type="AlphaFoldDB" id="A0A1U7NW90"/>
<evidence type="ECO:0000313" key="6">
    <source>
        <dbReference type="Proteomes" id="UP000186607"/>
    </source>
</evidence>
<dbReference type="InterPro" id="IPR036291">
    <property type="entry name" value="NAD(P)-bd_dom_sf"/>
</dbReference>
<name>A0A1U7NW90_9DEIO</name>
<dbReference type="SMART" id="SM00822">
    <property type="entry name" value="PKS_KR"/>
    <property type="match status" value="1"/>
</dbReference>
<evidence type="ECO:0000256" key="2">
    <source>
        <dbReference type="ARBA" id="ARBA00023002"/>
    </source>
</evidence>
<evidence type="ECO:0000256" key="3">
    <source>
        <dbReference type="RuleBase" id="RU000363"/>
    </source>
</evidence>
<dbReference type="PRINTS" id="PR00081">
    <property type="entry name" value="GDHRDH"/>
</dbReference>
<dbReference type="InterPro" id="IPR020904">
    <property type="entry name" value="Sc_DH/Rdtase_CS"/>
</dbReference>
<dbReference type="GO" id="GO:0005829">
    <property type="term" value="C:cytosol"/>
    <property type="evidence" value="ECO:0007669"/>
    <property type="project" value="TreeGrafter"/>
</dbReference>
<dbReference type="Proteomes" id="UP000186607">
    <property type="component" value="Unassembled WGS sequence"/>
</dbReference>
<gene>
    <name evidence="5" type="ORF">BOO71_0009664</name>
</gene>
<protein>
    <submittedName>
        <fullName evidence="5">Dehydrogenase</fullName>
    </submittedName>
</protein>